<feature type="domain" description="PLD phosphodiesterase" evidence="14">
    <location>
        <begin position="216"/>
        <end position="243"/>
    </location>
</feature>
<keyword evidence="8" id="KW-0443">Lipid metabolism</keyword>
<keyword evidence="4" id="KW-0808">Transferase</keyword>
<dbReference type="Proteomes" id="UP000298017">
    <property type="component" value="Unassembled WGS sequence"/>
</dbReference>
<dbReference type="InterPro" id="IPR025202">
    <property type="entry name" value="PLD-like_dom"/>
</dbReference>
<proteinExistence type="predicted"/>
<dbReference type="PROSITE" id="PS50035">
    <property type="entry name" value="PLD"/>
    <property type="match status" value="2"/>
</dbReference>
<evidence type="ECO:0000256" key="3">
    <source>
        <dbReference type="ARBA" id="ARBA00022516"/>
    </source>
</evidence>
<comment type="subcellular location">
    <subcellularLocation>
        <location evidence="1">Cell membrane</location>
        <topology evidence="1">Multi-pass membrane protein</topology>
    </subcellularLocation>
</comment>
<evidence type="ECO:0000256" key="12">
    <source>
        <dbReference type="NCBIfam" id="TIGR04265"/>
    </source>
</evidence>
<dbReference type="EC" id="2.7.8.-" evidence="12"/>
<dbReference type="SUPFAM" id="SSF56024">
    <property type="entry name" value="Phospholipase D/nuclease"/>
    <property type="match status" value="2"/>
</dbReference>
<evidence type="ECO:0000256" key="5">
    <source>
        <dbReference type="ARBA" id="ARBA00022692"/>
    </source>
</evidence>
<evidence type="ECO:0000256" key="7">
    <source>
        <dbReference type="ARBA" id="ARBA00022989"/>
    </source>
</evidence>
<evidence type="ECO:0000259" key="14">
    <source>
        <dbReference type="PROSITE" id="PS50035"/>
    </source>
</evidence>
<reference evidence="15 16" key="1">
    <citation type="submission" date="2019-03" db="EMBL/GenBank/DDBJ databases">
        <title>Genome Sequencing and Assembly of Various Microbes Isolated from Alder Root Nodule.</title>
        <authorList>
            <person name="Swanson E."/>
            <person name="Sevigny J.L."/>
            <person name="Pesce C."/>
            <person name="Davis I."/>
            <person name="Kleiner V."/>
            <person name="Tisa L."/>
        </authorList>
    </citation>
    <scope>NUCLEOTIDE SEQUENCE [LARGE SCALE GENOMIC DNA]</scope>
    <source>
        <strain evidence="15 16">4R-31</strain>
    </source>
</reference>
<evidence type="ECO:0000256" key="8">
    <source>
        <dbReference type="ARBA" id="ARBA00023098"/>
    </source>
</evidence>
<evidence type="ECO:0000256" key="13">
    <source>
        <dbReference type="SAM" id="Phobius"/>
    </source>
</evidence>
<evidence type="ECO:0000313" key="15">
    <source>
        <dbReference type="EMBL" id="TFH99327.1"/>
    </source>
</evidence>
<dbReference type="AlphaFoldDB" id="A0AAX2SAV2"/>
<dbReference type="GO" id="GO:0032049">
    <property type="term" value="P:cardiolipin biosynthetic process"/>
    <property type="evidence" value="ECO:0007669"/>
    <property type="project" value="UniProtKB-UniRule"/>
</dbReference>
<evidence type="ECO:0000256" key="4">
    <source>
        <dbReference type="ARBA" id="ARBA00022679"/>
    </source>
</evidence>
<evidence type="ECO:0000256" key="2">
    <source>
        <dbReference type="ARBA" id="ARBA00022475"/>
    </source>
</evidence>
<dbReference type="InterPro" id="IPR001736">
    <property type="entry name" value="PLipase_D/transphosphatidylase"/>
</dbReference>
<dbReference type="GO" id="GO:0008808">
    <property type="term" value="F:cardiolipin synthase activity"/>
    <property type="evidence" value="ECO:0007669"/>
    <property type="project" value="UniProtKB-UniRule"/>
</dbReference>
<comment type="caution">
    <text evidence="15">The sequence shown here is derived from an EMBL/GenBank/DDBJ whole genome shotgun (WGS) entry which is preliminary data.</text>
</comment>
<keyword evidence="2" id="KW-1003">Cell membrane</keyword>
<evidence type="ECO:0000256" key="6">
    <source>
        <dbReference type="ARBA" id="ARBA00022737"/>
    </source>
</evidence>
<keyword evidence="5 13" id="KW-0812">Transmembrane</keyword>
<dbReference type="InterPro" id="IPR022924">
    <property type="entry name" value="Cardiolipin_synthase"/>
</dbReference>
<evidence type="ECO:0000313" key="16">
    <source>
        <dbReference type="Proteomes" id="UP000298017"/>
    </source>
</evidence>
<accession>A0AAX2SAV2</accession>
<dbReference type="GO" id="GO:0005886">
    <property type="term" value="C:plasma membrane"/>
    <property type="evidence" value="ECO:0007669"/>
    <property type="project" value="UniProtKB-SubCell"/>
</dbReference>
<dbReference type="InterPro" id="IPR027379">
    <property type="entry name" value="CLS_N"/>
</dbReference>
<evidence type="ECO:0000256" key="1">
    <source>
        <dbReference type="ARBA" id="ARBA00004651"/>
    </source>
</evidence>
<keyword evidence="3" id="KW-0444">Lipid biosynthesis</keyword>
<keyword evidence="10" id="KW-0594">Phospholipid biosynthesis</keyword>
<gene>
    <name evidence="15" type="primary">cls</name>
    <name evidence="15" type="ORF">E4P33_10835</name>
</gene>
<dbReference type="Pfam" id="PF13396">
    <property type="entry name" value="PLDc_N"/>
    <property type="match status" value="1"/>
</dbReference>
<evidence type="ECO:0000256" key="10">
    <source>
        <dbReference type="ARBA" id="ARBA00023209"/>
    </source>
</evidence>
<dbReference type="NCBIfam" id="TIGR04265">
    <property type="entry name" value="bac_cardiolipin"/>
    <property type="match status" value="1"/>
</dbReference>
<dbReference type="EMBL" id="SPNK01000015">
    <property type="protein sequence ID" value="TFH99327.1"/>
    <property type="molecule type" value="Genomic_DNA"/>
</dbReference>
<evidence type="ECO:0000256" key="11">
    <source>
        <dbReference type="ARBA" id="ARBA00023264"/>
    </source>
</evidence>
<dbReference type="RefSeq" id="WP_135010888.1">
    <property type="nucleotide sequence ID" value="NZ_JAYEXM010000005.1"/>
</dbReference>
<feature type="transmembrane region" description="Helical" evidence="13">
    <location>
        <begin position="37"/>
        <end position="57"/>
    </location>
</feature>
<sequence length="490" mass="55205">MDWTVLATTVYLIIDYSIKIIAIGVVPENRRPSSSTAWLMIILVLPVVGLPLFLMLGSPYVRGRRMRIQEEANKSLTEGLEQYPDLPEGAEPPRWLESFTHMNRRLTGLPCVTGTHVELLTEEHAVIASLVDAVDAAQDYVHVEVYIMAWDQTTAPFFEALERAVRRGVVVRVLLDQLGSRKYPGYRKLGKRFDAAGFQWRLMMPLRPWRGELRRPDLRNHRKLVVVDGNVAFMGSQNMIDSSYLSKKNMKIGRRWVDIMVRLTGEITEEIEAVFAVDWYSETNERLMADTFVPTHAPVPVTGPDGPGNYMQLLPSGPGFETRPNERLFASMADAALESLVLCSPYFIPDESLLASVTTAAYRGVRVELFTSEKADQFMVGHAQASYYEALLDAGVVIYQYRSPEVLHTKFMVVDQEMSVMGSSNMDMRSMGLNYEISLLAFGGDMVGSLQDLAQQYRDASTVLTAEKWKGRSVGERYLNSVFRLTSALM</sequence>
<feature type="domain" description="PLD phosphodiesterase" evidence="14">
    <location>
        <begin position="403"/>
        <end position="430"/>
    </location>
</feature>
<keyword evidence="9 13" id="KW-0472">Membrane</keyword>
<dbReference type="SMART" id="SM00155">
    <property type="entry name" value="PLDc"/>
    <property type="match status" value="2"/>
</dbReference>
<name>A0AAX2SAV2_KOCRH</name>
<dbReference type="Gene3D" id="3.30.870.10">
    <property type="entry name" value="Endonuclease Chain A"/>
    <property type="match status" value="2"/>
</dbReference>
<dbReference type="PANTHER" id="PTHR21248:SF22">
    <property type="entry name" value="PHOSPHOLIPASE D"/>
    <property type="match status" value="1"/>
</dbReference>
<organism evidence="15 16">
    <name type="scientific">Kocuria rhizophila</name>
    <dbReference type="NCBI Taxonomy" id="72000"/>
    <lineage>
        <taxon>Bacteria</taxon>
        <taxon>Bacillati</taxon>
        <taxon>Actinomycetota</taxon>
        <taxon>Actinomycetes</taxon>
        <taxon>Micrococcales</taxon>
        <taxon>Micrococcaceae</taxon>
        <taxon>Kocuria</taxon>
    </lineage>
</organism>
<keyword evidence="16" id="KW-1185">Reference proteome</keyword>
<dbReference type="Pfam" id="PF13091">
    <property type="entry name" value="PLDc_2"/>
    <property type="match status" value="2"/>
</dbReference>
<protein>
    <recommendedName>
        <fullName evidence="12">Cardiolipin synthase</fullName>
        <ecNumber evidence="12">2.7.8.-</ecNumber>
    </recommendedName>
</protein>
<keyword evidence="7 13" id="KW-1133">Transmembrane helix</keyword>
<evidence type="ECO:0000256" key="9">
    <source>
        <dbReference type="ARBA" id="ARBA00023136"/>
    </source>
</evidence>
<keyword evidence="6" id="KW-0677">Repeat</keyword>
<dbReference type="PANTHER" id="PTHR21248">
    <property type="entry name" value="CARDIOLIPIN SYNTHASE"/>
    <property type="match status" value="1"/>
</dbReference>
<keyword evidence="11" id="KW-1208">Phospholipid metabolism</keyword>